<sequence length="116" mass="13375">MVFKYVRFEIMKNLFVIMMFLSAIAGCSDKNNRNRLIQTKEGLKFEFLSGDKFILTQACTDQIDYLGSHDGMNDELSVVVKKDKPCFPQFNAVINKREPLKTLNTKNKINFALTNK</sequence>
<keyword evidence="2" id="KW-1185">Reference proteome</keyword>
<reference evidence="1 2" key="1">
    <citation type="journal article" date="2015" name="J. Biotechnol.">
        <title>Complete genome sequence of Photorhabdus temperata subsp. thracensis 39-8(T), an entomopathogenic bacterium for the improved commercial bioinsecticide.</title>
        <authorList>
            <person name="Kwak Y."/>
            <person name="Shin J.H."/>
        </authorList>
    </citation>
    <scope>NUCLEOTIDE SEQUENCE [LARGE SCALE GENOMIC DNA]</scope>
    <source>
        <strain evidence="1 2">DSM 15199</strain>
    </source>
</reference>
<protein>
    <recommendedName>
        <fullName evidence="3">Lipoprotein</fullName>
    </recommendedName>
</protein>
<accession>A0A0F7LTG8</accession>
<dbReference type="PATRIC" id="fig|230089.6.peg.4373"/>
<dbReference type="KEGG" id="ptt:VY86_19425"/>
<dbReference type="Proteomes" id="UP000034866">
    <property type="component" value="Chromosome"/>
</dbReference>
<evidence type="ECO:0000313" key="1">
    <source>
        <dbReference type="EMBL" id="AKH65201.1"/>
    </source>
</evidence>
<organism evidence="1 2">
    <name type="scientific">Photorhabdus thracensis</name>
    <dbReference type="NCBI Taxonomy" id="230089"/>
    <lineage>
        <taxon>Bacteria</taxon>
        <taxon>Pseudomonadati</taxon>
        <taxon>Pseudomonadota</taxon>
        <taxon>Gammaproteobacteria</taxon>
        <taxon>Enterobacterales</taxon>
        <taxon>Morganellaceae</taxon>
        <taxon>Photorhabdus</taxon>
    </lineage>
</organism>
<proteinExistence type="predicted"/>
<dbReference type="AlphaFoldDB" id="A0A0F7LTG8"/>
<dbReference type="PROSITE" id="PS51257">
    <property type="entry name" value="PROKAR_LIPOPROTEIN"/>
    <property type="match status" value="1"/>
</dbReference>
<gene>
    <name evidence="1" type="ORF">VY86_19425</name>
</gene>
<evidence type="ECO:0008006" key="3">
    <source>
        <dbReference type="Google" id="ProtNLM"/>
    </source>
</evidence>
<dbReference type="EMBL" id="CP011104">
    <property type="protein sequence ID" value="AKH65201.1"/>
    <property type="molecule type" value="Genomic_DNA"/>
</dbReference>
<reference evidence="2" key="2">
    <citation type="submission" date="2015-03" db="EMBL/GenBank/DDBJ databases">
        <title>Genome sequence of Azospirillum thiophilum strain DSM 21654T.</title>
        <authorList>
            <person name="Kwak Y."/>
            <person name="Shin J.-H."/>
        </authorList>
    </citation>
    <scope>NUCLEOTIDE SEQUENCE [LARGE SCALE GENOMIC DNA]</scope>
    <source>
        <strain evidence="2">DSM 15199</strain>
    </source>
</reference>
<evidence type="ECO:0000313" key="2">
    <source>
        <dbReference type="Proteomes" id="UP000034866"/>
    </source>
</evidence>
<name>A0A0F7LTG8_9GAMM</name>